<keyword evidence="1" id="KW-0812">Transmembrane</keyword>
<dbReference type="InterPro" id="IPR000326">
    <property type="entry name" value="PAP2/HPO"/>
</dbReference>
<evidence type="ECO:0000259" key="2">
    <source>
        <dbReference type="SMART" id="SM00014"/>
    </source>
</evidence>
<feature type="transmembrane region" description="Helical" evidence="1">
    <location>
        <begin position="174"/>
        <end position="196"/>
    </location>
</feature>
<sequence length="235" mass="26260">MKLMRIINSVLRSPLSKFSLHIIWGLAAGAILLTLFGKLASKLLENELILFDTSITHFIQSFASAKLTSFFIGVTQIGSAYFEIALLLVLGWYLLFRLKHFWETVILVISLAGGSCLNYLLKSVFQRARPDILHLVEVNGYSFPSGHAMVSTTFYGMIGYLLWLNLRKQGKSSWYVPVLTVFLILAIGLSRIYLGVHYPSDVLAGYAAGGVWLAACIIALQSIRFYKGQKYNPNI</sequence>
<keyword evidence="1" id="KW-1133">Transmembrane helix</keyword>
<feature type="transmembrane region" description="Helical" evidence="1">
    <location>
        <begin position="202"/>
        <end position="220"/>
    </location>
</feature>
<evidence type="ECO:0000313" key="4">
    <source>
        <dbReference type="Proteomes" id="UP000183997"/>
    </source>
</evidence>
<dbReference type="PANTHER" id="PTHR14969:SF13">
    <property type="entry name" value="AT30094P"/>
    <property type="match status" value="1"/>
</dbReference>
<evidence type="ECO:0000256" key="1">
    <source>
        <dbReference type="SAM" id="Phobius"/>
    </source>
</evidence>
<feature type="domain" description="Phosphatidic acid phosphatase type 2/haloperoxidase" evidence="2">
    <location>
        <begin position="105"/>
        <end position="217"/>
    </location>
</feature>
<dbReference type="Gene3D" id="1.20.144.10">
    <property type="entry name" value="Phosphatidic acid phosphatase type 2/haloperoxidase"/>
    <property type="match status" value="2"/>
</dbReference>
<keyword evidence="1" id="KW-0472">Membrane</keyword>
<name>A0A1M6QSV2_9FIRM</name>
<accession>A0A1M6QSV2</accession>
<dbReference type="PANTHER" id="PTHR14969">
    <property type="entry name" value="SPHINGOSINE-1-PHOSPHATE PHOSPHOHYDROLASE"/>
    <property type="match status" value="1"/>
</dbReference>
<gene>
    <name evidence="3" type="ORF">SAMN02745123_01176</name>
</gene>
<dbReference type="EMBL" id="FRAR01000009">
    <property type="protein sequence ID" value="SHK23188.1"/>
    <property type="molecule type" value="Genomic_DNA"/>
</dbReference>
<feature type="transmembrane region" description="Helical" evidence="1">
    <location>
        <begin position="141"/>
        <end position="162"/>
    </location>
</feature>
<protein>
    <submittedName>
        <fullName evidence="3">Undecaprenyl-diphosphatase</fullName>
    </submittedName>
</protein>
<keyword evidence="4" id="KW-1185">Reference proteome</keyword>
<dbReference type="InterPro" id="IPR036938">
    <property type="entry name" value="PAP2/HPO_sf"/>
</dbReference>
<dbReference type="RefSeq" id="WP_207650486.1">
    <property type="nucleotide sequence ID" value="NZ_FRAR01000009.1"/>
</dbReference>
<dbReference type="Proteomes" id="UP000183997">
    <property type="component" value="Unassembled WGS sequence"/>
</dbReference>
<feature type="transmembrane region" description="Helical" evidence="1">
    <location>
        <begin position="21"/>
        <end position="40"/>
    </location>
</feature>
<organism evidence="3 4">
    <name type="scientific">Desulforamulus aeronauticus DSM 10349</name>
    <dbReference type="NCBI Taxonomy" id="1121421"/>
    <lineage>
        <taxon>Bacteria</taxon>
        <taxon>Bacillati</taxon>
        <taxon>Bacillota</taxon>
        <taxon>Clostridia</taxon>
        <taxon>Eubacteriales</taxon>
        <taxon>Peptococcaceae</taxon>
        <taxon>Desulforamulus</taxon>
    </lineage>
</organism>
<dbReference type="STRING" id="1121421.SAMN02745123_01176"/>
<dbReference type="AlphaFoldDB" id="A0A1M6QSV2"/>
<reference evidence="4" key="1">
    <citation type="submission" date="2016-11" db="EMBL/GenBank/DDBJ databases">
        <authorList>
            <person name="Varghese N."/>
            <person name="Submissions S."/>
        </authorList>
    </citation>
    <scope>NUCLEOTIDE SEQUENCE [LARGE SCALE GENOMIC DNA]</scope>
    <source>
        <strain evidence="4">DSM 10349</strain>
    </source>
</reference>
<feature type="transmembrane region" description="Helical" evidence="1">
    <location>
        <begin position="70"/>
        <end position="94"/>
    </location>
</feature>
<evidence type="ECO:0000313" key="3">
    <source>
        <dbReference type="EMBL" id="SHK23188.1"/>
    </source>
</evidence>
<feature type="transmembrane region" description="Helical" evidence="1">
    <location>
        <begin position="101"/>
        <end position="121"/>
    </location>
</feature>
<dbReference type="Pfam" id="PF01569">
    <property type="entry name" value="PAP2"/>
    <property type="match status" value="1"/>
</dbReference>
<dbReference type="CDD" id="cd03392">
    <property type="entry name" value="PAP2_like_2"/>
    <property type="match status" value="1"/>
</dbReference>
<proteinExistence type="predicted"/>
<dbReference type="SUPFAM" id="SSF48317">
    <property type="entry name" value="Acid phosphatase/Vanadium-dependent haloperoxidase"/>
    <property type="match status" value="1"/>
</dbReference>
<dbReference type="SMART" id="SM00014">
    <property type="entry name" value="acidPPc"/>
    <property type="match status" value="1"/>
</dbReference>